<accession>A0A4U8QB66</accession>
<dbReference type="AlphaFoldDB" id="A0A4U8QB66"/>
<evidence type="ECO:0000313" key="3">
    <source>
        <dbReference type="Proteomes" id="UP000306509"/>
    </source>
</evidence>
<name>A0A4U8QB66_9FIRM</name>
<feature type="transmembrane region" description="Helical" evidence="1">
    <location>
        <begin position="12"/>
        <end position="35"/>
    </location>
</feature>
<evidence type="ECO:0000256" key="1">
    <source>
        <dbReference type="SAM" id="Phobius"/>
    </source>
</evidence>
<dbReference type="InterPro" id="IPR025699">
    <property type="entry name" value="ABC2_memb-like"/>
</dbReference>
<dbReference type="Proteomes" id="UP000306509">
    <property type="component" value="Unassembled WGS sequence"/>
</dbReference>
<feature type="transmembrane region" description="Helical" evidence="1">
    <location>
        <begin position="88"/>
        <end position="109"/>
    </location>
</feature>
<dbReference type="STRING" id="180332.GCA_000797495_03254"/>
<proteinExistence type="predicted"/>
<dbReference type="EMBL" id="QGQD01000030">
    <property type="protein sequence ID" value="TLD01734.1"/>
    <property type="molecule type" value="Genomic_DNA"/>
</dbReference>
<feature type="transmembrane region" description="Helical" evidence="1">
    <location>
        <begin position="115"/>
        <end position="136"/>
    </location>
</feature>
<dbReference type="RefSeq" id="WP_138002101.1">
    <property type="nucleotide sequence ID" value="NZ_QGQD01000030.1"/>
</dbReference>
<evidence type="ECO:0000313" key="2">
    <source>
        <dbReference type="EMBL" id="TLD01734.1"/>
    </source>
</evidence>
<feature type="transmembrane region" description="Helical" evidence="1">
    <location>
        <begin position="148"/>
        <end position="165"/>
    </location>
</feature>
<organism evidence="2 3">
    <name type="scientific">Robinsoniella peoriensis</name>
    <dbReference type="NCBI Taxonomy" id="180332"/>
    <lineage>
        <taxon>Bacteria</taxon>
        <taxon>Bacillati</taxon>
        <taxon>Bacillota</taxon>
        <taxon>Clostridia</taxon>
        <taxon>Lachnospirales</taxon>
        <taxon>Lachnospiraceae</taxon>
        <taxon>Robinsoniella</taxon>
    </lineage>
</organism>
<reference evidence="2 3" key="1">
    <citation type="journal article" date="2019" name="Anaerobe">
        <title>Detection of Robinsoniella peoriensis in multiple bone samples of a trauma patient.</title>
        <authorList>
            <person name="Schrottner P."/>
            <person name="Hartwich K."/>
            <person name="Bunk B."/>
            <person name="Schober I."/>
            <person name="Helbig S."/>
            <person name="Rudolph W.W."/>
            <person name="Gunzer F."/>
        </authorList>
    </citation>
    <scope>NUCLEOTIDE SEQUENCE [LARGE SCALE GENOMIC DNA]</scope>
    <source>
        <strain evidence="2 3">DSM 106044</strain>
    </source>
</reference>
<dbReference type="Pfam" id="PF13346">
    <property type="entry name" value="ABC2_membrane_5"/>
    <property type="match status" value="1"/>
</dbReference>
<feature type="transmembrane region" description="Helical" evidence="1">
    <location>
        <begin position="185"/>
        <end position="207"/>
    </location>
</feature>
<keyword evidence="1" id="KW-0812">Transmembrane</keyword>
<keyword evidence="1" id="KW-0472">Membrane</keyword>
<protein>
    <recommendedName>
        <fullName evidence="4">ABC-2 family transporter protein</fullName>
    </recommendedName>
</protein>
<keyword evidence="1" id="KW-1133">Transmembrane helix</keyword>
<comment type="caution">
    <text evidence="2">The sequence shown here is derived from an EMBL/GenBank/DDBJ whole genome shotgun (WGS) entry which is preliminary data.</text>
</comment>
<evidence type="ECO:0008006" key="4">
    <source>
        <dbReference type="Google" id="ProtNLM"/>
    </source>
</evidence>
<gene>
    <name evidence="2" type="ORF">DSM106044_01369</name>
</gene>
<feature type="transmembrane region" description="Helical" evidence="1">
    <location>
        <begin position="41"/>
        <end position="61"/>
    </location>
</feature>
<keyword evidence="3" id="KW-1185">Reference proteome</keyword>
<sequence>MILHLIKKDYYMIRLYFIVSLAIAALIQVLIHTVFPDLPGTIVLLYIVIMVYLLVCQNLSLKEFKFEKAESLLCSAPYMRCDLVVARYLFLMLPLICCIILYQTIALILPGTAPVSLFHCFLVTAIALVLLSIYIPIQYKFGYAKTKFILTGMILIIALIPKEIAGLIQSFNPEKLSAMPVFPKYLLVTVLISAAMGISIFFSLQIYNSRELE</sequence>